<gene>
    <name evidence="1" type="ORF">GN277_28145</name>
</gene>
<protein>
    <submittedName>
        <fullName evidence="1">Uncharacterized protein</fullName>
    </submittedName>
</protein>
<dbReference type="Proteomes" id="UP000460412">
    <property type="component" value="Unassembled WGS sequence"/>
</dbReference>
<keyword evidence="1" id="KW-0614">Plasmid</keyword>
<proteinExistence type="predicted"/>
<evidence type="ECO:0000313" key="1">
    <source>
        <dbReference type="EMBL" id="MXP79036.1"/>
    </source>
</evidence>
<comment type="caution">
    <text evidence="1">The sequence shown here is derived from an EMBL/GenBank/DDBJ whole genome shotgun (WGS) entry which is preliminary data.</text>
</comment>
<organism evidence="1 2">
    <name type="scientific">Sporofaciens musculi</name>
    <dbReference type="NCBI Taxonomy" id="2681861"/>
    <lineage>
        <taxon>Bacteria</taxon>
        <taxon>Bacillati</taxon>
        <taxon>Bacillota</taxon>
        <taxon>Clostridia</taxon>
        <taxon>Lachnospirales</taxon>
        <taxon>Lachnospiraceae</taxon>
        <taxon>Sporofaciens</taxon>
    </lineage>
</organism>
<sequence length="85" mass="9606">MIKVNELIALIDKLEEVEPRDNDDFKQVMGIVSGNKACLKKASLEYIVYLLNHLGTILNNELQEDYPVINLESMPGCSIAMRRAI</sequence>
<geneLocation type="plasmid" evidence="1">
    <name>unnamed</name>
</geneLocation>
<evidence type="ECO:0000313" key="2">
    <source>
        <dbReference type="Proteomes" id="UP000460412"/>
    </source>
</evidence>
<dbReference type="EMBL" id="WUQX01000003">
    <property type="protein sequence ID" value="MXP79036.1"/>
    <property type="molecule type" value="Genomic_DNA"/>
</dbReference>
<name>A0A7X3MM80_9FIRM</name>
<reference evidence="1 2" key="1">
    <citation type="submission" date="2019-12" db="EMBL/GenBank/DDBJ databases">
        <title>Sporaefaciens musculi gen. nov., sp. nov., a novel bacterium isolated from the caecum of an obese mouse.</title>
        <authorList>
            <person name="Rasmussen T.S."/>
            <person name="Streidl T."/>
            <person name="Hitch T.C.A."/>
            <person name="Wortmann E."/>
            <person name="Deptula P."/>
            <person name="Hansen M."/>
            <person name="Nielsen D.S."/>
            <person name="Clavel T."/>
            <person name="Vogensen F.K."/>
        </authorList>
    </citation>
    <scope>NUCLEOTIDE SEQUENCE [LARGE SCALE GENOMIC DNA]</scope>
    <source>
        <strain evidence="1 2">WCA-9-b2</strain>
        <plasmid evidence="1">unnamed</plasmid>
    </source>
</reference>
<dbReference type="AlphaFoldDB" id="A0A7X3MM80"/>
<dbReference type="RefSeq" id="WP_159757558.1">
    <property type="nucleotide sequence ID" value="NZ_WUQX01000003.1"/>
</dbReference>
<accession>A0A7X3MM80</accession>
<keyword evidence="2" id="KW-1185">Reference proteome</keyword>